<dbReference type="RefSeq" id="XP_020435886.1">
    <property type="nucleotide sequence ID" value="XM_020573814.1"/>
</dbReference>
<keyword evidence="3" id="KW-1185">Reference proteome</keyword>
<sequence length="234" mass="27423">MNIFLLKVLLKVINIILLIITVKIYLEFPDHVFNEIQSLRENYFEYYVTNAKNPHNKPLSIEYHNLCYYSVIMYSVLLLCYIKTILPIKFYFKKREEDEGVASVESSISSSGYQQTSLYKASLVSFGKYGELTYQNNYIALRNQYLYMMADLIIVLISFFVVIVLQFDYSHLGSFECVFIDTVLMSTPCFIIQRVFLLFVINFTLSVINNIKENPFKDNNNNNNSIVNEEKKDN</sequence>
<dbReference type="Proteomes" id="UP000001396">
    <property type="component" value="Unassembled WGS sequence"/>
</dbReference>
<reference evidence="2 3" key="1">
    <citation type="journal article" date="2011" name="Genome Res.">
        <title>Phylogeny-wide analysis of social amoeba genomes highlights ancient origins for complex intercellular communication.</title>
        <authorList>
            <person name="Heidel A.J."/>
            <person name="Lawal H.M."/>
            <person name="Felder M."/>
            <person name="Schilde C."/>
            <person name="Helps N.R."/>
            <person name="Tunggal B."/>
            <person name="Rivero F."/>
            <person name="John U."/>
            <person name="Schleicher M."/>
            <person name="Eichinger L."/>
            <person name="Platzer M."/>
            <person name="Noegel A.A."/>
            <person name="Schaap P."/>
            <person name="Gloeckner G."/>
        </authorList>
    </citation>
    <scope>NUCLEOTIDE SEQUENCE [LARGE SCALE GENOMIC DNA]</scope>
    <source>
        <strain evidence="3">ATCC 26659 / Pp 5 / PN500</strain>
    </source>
</reference>
<keyword evidence="1" id="KW-0812">Transmembrane</keyword>
<accession>D3B371</accession>
<gene>
    <name evidence="2" type="ORF">PPL_02836</name>
</gene>
<evidence type="ECO:0000313" key="2">
    <source>
        <dbReference type="EMBL" id="EFA83769.1"/>
    </source>
</evidence>
<proteinExistence type="predicted"/>
<organism evidence="2 3">
    <name type="scientific">Heterostelium pallidum (strain ATCC 26659 / Pp 5 / PN500)</name>
    <name type="common">Cellular slime mold</name>
    <name type="synonym">Polysphondylium pallidum</name>
    <dbReference type="NCBI Taxonomy" id="670386"/>
    <lineage>
        <taxon>Eukaryota</taxon>
        <taxon>Amoebozoa</taxon>
        <taxon>Evosea</taxon>
        <taxon>Eumycetozoa</taxon>
        <taxon>Dictyostelia</taxon>
        <taxon>Acytosteliales</taxon>
        <taxon>Acytosteliaceae</taxon>
        <taxon>Heterostelium</taxon>
    </lineage>
</organism>
<comment type="caution">
    <text evidence="2">The sequence shown here is derived from an EMBL/GenBank/DDBJ whole genome shotgun (WGS) entry which is preliminary data.</text>
</comment>
<feature type="transmembrane region" description="Helical" evidence="1">
    <location>
        <begin position="145"/>
        <end position="165"/>
    </location>
</feature>
<dbReference type="EMBL" id="ADBJ01000010">
    <property type="protein sequence ID" value="EFA83769.1"/>
    <property type="molecule type" value="Genomic_DNA"/>
</dbReference>
<feature type="transmembrane region" description="Helical" evidence="1">
    <location>
        <begin position="185"/>
        <end position="208"/>
    </location>
</feature>
<feature type="transmembrane region" description="Helical" evidence="1">
    <location>
        <begin position="68"/>
        <end position="86"/>
    </location>
</feature>
<feature type="transmembrane region" description="Helical" evidence="1">
    <location>
        <begin position="9"/>
        <end position="26"/>
    </location>
</feature>
<keyword evidence="1" id="KW-1133">Transmembrane helix</keyword>
<protein>
    <submittedName>
        <fullName evidence="2">Uncharacterized protein</fullName>
    </submittedName>
</protein>
<dbReference type="InParanoid" id="D3B371"/>
<evidence type="ECO:0000313" key="3">
    <source>
        <dbReference type="Proteomes" id="UP000001396"/>
    </source>
</evidence>
<dbReference type="GeneID" id="31358359"/>
<keyword evidence="1" id="KW-0472">Membrane</keyword>
<dbReference type="AlphaFoldDB" id="D3B371"/>
<evidence type="ECO:0000256" key="1">
    <source>
        <dbReference type="SAM" id="Phobius"/>
    </source>
</evidence>
<name>D3B371_HETP5</name>